<comment type="caution">
    <text evidence="2">The sequence shown here is derived from an EMBL/GenBank/DDBJ whole genome shotgun (WGS) entry which is preliminary data.</text>
</comment>
<dbReference type="EMBL" id="JBHUDJ010000001">
    <property type="protein sequence ID" value="MFD1585564.1"/>
    <property type="molecule type" value="Genomic_DNA"/>
</dbReference>
<protein>
    <submittedName>
        <fullName evidence="2">Uncharacterized protein</fullName>
    </submittedName>
</protein>
<evidence type="ECO:0000256" key="1">
    <source>
        <dbReference type="SAM" id="Coils"/>
    </source>
</evidence>
<sequence length="89" mass="9763">MVREQLQTAADDLRTAIESAEDDASERLTELAEKLDALATDDRGPDHGSMARIQNTLNDIKEDVEEDAVEAIDDAKAKISDYRSTVEGV</sequence>
<keyword evidence="3" id="KW-1185">Reference proteome</keyword>
<evidence type="ECO:0000313" key="2">
    <source>
        <dbReference type="EMBL" id="MFD1585564.1"/>
    </source>
</evidence>
<reference evidence="2 3" key="1">
    <citation type="journal article" date="2019" name="Int. J. Syst. Evol. Microbiol.">
        <title>The Global Catalogue of Microorganisms (GCM) 10K type strain sequencing project: providing services to taxonomists for standard genome sequencing and annotation.</title>
        <authorList>
            <consortium name="The Broad Institute Genomics Platform"/>
            <consortium name="The Broad Institute Genome Sequencing Center for Infectious Disease"/>
            <person name="Wu L."/>
            <person name="Ma J."/>
        </authorList>
    </citation>
    <scope>NUCLEOTIDE SEQUENCE [LARGE SCALE GENOMIC DNA]</scope>
    <source>
        <strain evidence="2 3">CGMCC 1.12125</strain>
    </source>
</reference>
<proteinExistence type="predicted"/>
<dbReference type="AlphaFoldDB" id="A0ABD6C6A9"/>
<accession>A0ABD6C6A9</accession>
<organism evidence="2 3">
    <name type="scientific">Halorientalis brevis</name>
    <dbReference type="NCBI Taxonomy" id="1126241"/>
    <lineage>
        <taxon>Archaea</taxon>
        <taxon>Methanobacteriati</taxon>
        <taxon>Methanobacteriota</taxon>
        <taxon>Stenosarchaea group</taxon>
        <taxon>Halobacteria</taxon>
        <taxon>Halobacteriales</taxon>
        <taxon>Haloarculaceae</taxon>
        <taxon>Halorientalis</taxon>
    </lineage>
</organism>
<dbReference type="Pfam" id="PF24430">
    <property type="entry name" value="DUF7553"/>
    <property type="match status" value="1"/>
</dbReference>
<gene>
    <name evidence="2" type="ORF">ACFR9U_01110</name>
</gene>
<evidence type="ECO:0000313" key="3">
    <source>
        <dbReference type="Proteomes" id="UP001597119"/>
    </source>
</evidence>
<name>A0ABD6C6A9_9EURY</name>
<keyword evidence="1" id="KW-0175">Coiled coil</keyword>
<dbReference type="Proteomes" id="UP001597119">
    <property type="component" value="Unassembled WGS sequence"/>
</dbReference>
<dbReference type="RefSeq" id="WP_247378060.1">
    <property type="nucleotide sequence ID" value="NZ_JALLGV010000004.1"/>
</dbReference>
<feature type="coiled-coil region" evidence="1">
    <location>
        <begin position="3"/>
        <end position="70"/>
    </location>
</feature>
<dbReference type="InterPro" id="IPR055975">
    <property type="entry name" value="DUF7553"/>
</dbReference>